<evidence type="ECO:0000256" key="4">
    <source>
        <dbReference type="ARBA" id="ARBA00022801"/>
    </source>
</evidence>
<dbReference type="GO" id="GO:0004252">
    <property type="term" value="F:serine-type endopeptidase activity"/>
    <property type="evidence" value="ECO:0007669"/>
    <property type="project" value="InterPro"/>
</dbReference>
<dbReference type="InterPro" id="IPR022764">
    <property type="entry name" value="Peptidase_S54_rhomboid_dom"/>
</dbReference>
<name>A0A9D7XNN9_9BACT</name>
<keyword evidence="9" id="KW-0645">Protease</keyword>
<dbReference type="GO" id="GO:0006508">
    <property type="term" value="P:proteolysis"/>
    <property type="evidence" value="ECO:0007669"/>
    <property type="project" value="UniProtKB-KW"/>
</dbReference>
<keyword evidence="5 7" id="KW-1133">Transmembrane helix</keyword>
<gene>
    <name evidence="9" type="ORF">IPP15_01995</name>
</gene>
<evidence type="ECO:0000259" key="8">
    <source>
        <dbReference type="Pfam" id="PF01694"/>
    </source>
</evidence>
<dbReference type="PANTHER" id="PTHR43731:SF14">
    <property type="entry name" value="PRESENILIN-ASSOCIATED RHOMBOID-LIKE PROTEIN, MITOCHONDRIAL"/>
    <property type="match status" value="1"/>
</dbReference>
<evidence type="ECO:0000256" key="5">
    <source>
        <dbReference type="ARBA" id="ARBA00022989"/>
    </source>
</evidence>
<feature type="transmembrane region" description="Helical" evidence="7">
    <location>
        <begin position="140"/>
        <end position="160"/>
    </location>
</feature>
<dbReference type="Pfam" id="PF01694">
    <property type="entry name" value="Rhomboid"/>
    <property type="match status" value="1"/>
</dbReference>
<keyword evidence="4" id="KW-0378">Hydrolase</keyword>
<dbReference type="Proteomes" id="UP000808337">
    <property type="component" value="Unassembled WGS sequence"/>
</dbReference>
<evidence type="ECO:0000313" key="9">
    <source>
        <dbReference type="EMBL" id="MBK9981191.1"/>
    </source>
</evidence>
<feature type="transmembrane region" description="Helical" evidence="7">
    <location>
        <begin position="115"/>
        <end position="134"/>
    </location>
</feature>
<proteinExistence type="inferred from homology"/>
<dbReference type="GO" id="GO:0016020">
    <property type="term" value="C:membrane"/>
    <property type="evidence" value="ECO:0007669"/>
    <property type="project" value="UniProtKB-SubCell"/>
</dbReference>
<feature type="domain" description="Peptidase S54 rhomboid" evidence="8">
    <location>
        <begin position="41"/>
        <end position="193"/>
    </location>
</feature>
<reference evidence="9 10" key="1">
    <citation type="submission" date="2020-10" db="EMBL/GenBank/DDBJ databases">
        <title>Connecting structure to function with the recovery of over 1000 high-quality activated sludge metagenome-assembled genomes encoding full-length rRNA genes using long-read sequencing.</title>
        <authorList>
            <person name="Singleton C.M."/>
            <person name="Petriglieri F."/>
            <person name="Kristensen J.M."/>
            <person name="Kirkegaard R.H."/>
            <person name="Michaelsen T.Y."/>
            <person name="Andersen M.H."/>
            <person name="Karst S.M."/>
            <person name="Dueholm M.S."/>
            <person name="Nielsen P.H."/>
            <person name="Albertsen M."/>
        </authorList>
    </citation>
    <scope>NUCLEOTIDE SEQUENCE [LARGE SCALE GENOMIC DNA]</scope>
    <source>
        <strain evidence="9">Ribe_18-Q3-R11-54_MAXAC.273</strain>
    </source>
</reference>
<protein>
    <submittedName>
        <fullName evidence="9">Rhomboid family intramembrane serine protease</fullName>
    </submittedName>
</protein>
<dbReference type="InterPro" id="IPR050925">
    <property type="entry name" value="Rhomboid_protease_S54"/>
</dbReference>
<dbReference type="InterPro" id="IPR035952">
    <property type="entry name" value="Rhomboid-like_sf"/>
</dbReference>
<evidence type="ECO:0000313" key="10">
    <source>
        <dbReference type="Proteomes" id="UP000808337"/>
    </source>
</evidence>
<dbReference type="Gene3D" id="1.20.1540.10">
    <property type="entry name" value="Rhomboid-like"/>
    <property type="match status" value="1"/>
</dbReference>
<comment type="similarity">
    <text evidence="2">Belongs to the peptidase S54 family.</text>
</comment>
<dbReference type="SUPFAM" id="SSF144091">
    <property type="entry name" value="Rhomboid-like"/>
    <property type="match status" value="1"/>
</dbReference>
<dbReference type="AlphaFoldDB" id="A0A9D7XNN9"/>
<evidence type="ECO:0000256" key="1">
    <source>
        <dbReference type="ARBA" id="ARBA00004141"/>
    </source>
</evidence>
<comment type="caution">
    <text evidence="9">The sequence shown here is derived from an EMBL/GenBank/DDBJ whole genome shotgun (WGS) entry which is preliminary data.</text>
</comment>
<evidence type="ECO:0000256" key="2">
    <source>
        <dbReference type="ARBA" id="ARBA00009045"/>
    </source>
</evidence>
<comment type="subcellular location">
    <subcellularLocation>
        <location evidence="1">Membrane</location>
        <topology evidence="1">Multi-pass membrane protein</topology>
    </subcellularLocation>
</comment>
<feature type="transmembrane region" description="Helical" evidence="7">
    <location>
        <begin position="85"/>
        <end position="103"/>
    </location>
</feature>
<sequence>MGISITIIIIIFTCLVSFQGFNKYVFIDRLKHSPARESAHKEYYRMLTSGFVHADWTHLLVNMFVLYSFGEFIEAYIVSEFGKPWGGVIFLVMYLFNIILANIPTAIRHKHDPSFSSIGASGAVSGIIFIFILLRPWATLQLFFIIPLPAIVVGVGYLIYSSWAANKGHGRLDHSAHFAGAISGMLMIILLRKEIIIDFFHQLDT</sequence>
<evidence type="ECO:0000256" key="6">
    <source>
        <dbReference type="ARBA" id="ARBA00023136"/>
    </source>
</evidence>
<keyword evidence="6 7" id="KW-0472">Membrane</keyword>
<dbReference type="EMBL" id="JADKGY010000001">
    <property type="protein sequence ID" value="MBK9981191.1"/>
    <property type="molecule type" value="Genomic_DNA"/>
</dbReference>
<dbReference type="PANTHER" id="PTHR43731">
    <property type="entry name" value="RHOMBOID PROTEASE"/>
    <property type="match status" value="1"/>
</dbReference>
<evidence type="ECO:0000256" key="3">
    <source>
        <dbReference type="ARBA" id="ARBA00022692"/>
    </source>
</evidence>
<feature type="transmembrane region" description="Helical" evidence="7">
    <location>
        <begin position="6"/>
        <end position="25"/>
    </location>
</feature>
<accession>A0A9D7XNN9</accession>
<keyword evidence="3 7" id="KW-0812">Transmembrane</keyword>
<evidence type="ECO:0000256" key="7">
    <source>
        <dbReference type="SAM" id="Phobius"/>
    </source>
</evidence>
<organism evidence="9 10">
    <name type="scientific">Candidatus Opimibacter skivensis</name>
    <dbReference type="NCBI Taxonomy" id="2982028"/>
    <lineage>
        <taxon>Bacteria</taxon>
        <taxon>Pseudomonadati</taxon>
        <taxon>Bacteroidota</taxon>
        <taxon>Saprospiria</taxon>
        <taxon>Saprospirales</taxon>
        <taxon>Saprospiraceae</taxon>
        <taxon>Candidatus Opimibacter</taxon>
    </lineage>
</organism>
<feature type="transmembrane region" description="Helical" evidence="7">
    <location>
        <begin position="172"/>
        <end position="191"/>
    </location>
</feature>